<accession>A0A2P7AUW9</accession>
<keyword evidence="2" id="KW-1185">Reference proteome</keyword>
<dbReference type="Proteomes" id="UP000241158">
    <property type="component" value="Unassembled WGS sequence"/>
</dbReference>
<proteinExistence type="predicted"/>
<evidence type="ECO:0000313" key="2">
    <source>
        <dbReference type="Proteomes" id="UP000241158"/>
    </source>
</evidence>
<comment type="caution">
    <text evidence="1">The sequence shown here is derived from an EMBL/GenBank/DDBJ whole genome shotgun (WGS) entry which is preliminary data.</text>
</comment>
<name>A0A2P7AUW9_9HYPH</name>
<dbReference type="EMBL" id="PGGN01000002">
    <property type="protein sequence ID" value="PSH58016.1"/>
    <property type="molecule type" value="Genomic_DNA"/>
</dbReference>
<gene>
    <name evidence="1" type="ORF">CU100_10135</name>
</gene>
<organism evidence="1 2">
    <name type="scientific">Phyllobacterium endophyticum</name>
    <dbReference type="NCBI Taxonomy" id="1149773"/>
    <lineage>
        <taxon>Bacteria</taxon>
        <taxon>Pseudomonadati</taxon>
        <taxon>Pseudomonadota</taxon>
        <taxon>Alphaproteobacteria</taxon>
        <taxon>Hyphomicrobiales</taxon>
        <taxon>Phyllobacteriaceae</taxon>
        <taxon>Phyllobacterium</taxon>
    </lineage>
</organism>
<protein>
    <submittedName>
        <fullName evidence="1">Uncharacterized protein</fullName>
    </submittedName>
</protein>
<evidence type="ECO:0000313" key="1">
    <source>
        <dbReference type="EMBL" id="PSH58016.1"/>
    </source>
</evidence>
<reference evidence="2" key="1">
    <citation type="submission" date="2017-11" db="EMBL/GenBank/DDBJ databases">
        <authorList>
            <person name="Kuznetsova I."/>
            <person name="Sazanova A."/>
            <person name="Chirak E."/>
            <person name="Safronova V."/>
            <person name="Willems A."/>
        </authorList>
    </citation>
    <scope>NUCLEOTIDE SEQUENCE [LARGE SCALE GENOMIC DNA]</scope>
    <source>
        <strain evidence="2">PEPV15</strain>
    </source>
</reference>
<sequence>MDITDTMLRDARQRMAAARQRMIDRDAYAPDNGHISTPVFVDAKDGRARQDTAYNKMKRGS</sequence>
<dbReference type="RefSeq" id="WP_106716460.1">
    <property type="nucleotide sequence ID" value="NZ_JACHXT010000001.1"/>
</dbReference>
<dbReference type="AlphaFoldDB" id="A0A2P7AUW9"/>